<accession>A0ABR1BID8</accession>
<reference evidence="2 3" key="1">
    <citation type="submission" date="2023-08" db="EMBL/GenBank/DDBJ databases">
        <title>A Necator americanus chromosomal reference genome.</title>
        <authorList>
            <person name="Ilik V."/>
            <person name="Petrzelkova K.J."/>
            <person name="Pardy F."/>
            <person name="Fuh T."/>
            <person name="Niatou-Singa F.S."/>
            <person name="Gouil Q."/>
            <person name="Baker L."/>
            <person name="Ritchie M.E."/>
            <person name="Jex A.R."/>
            <person name="Gazzola D."/>
            <person name="Li H."/>
            <person name="Toshio Fujiwara R."/>
            <person name="Zhan B."/>
            <person name="Aroian R.V."/>
            <person name="Pafco B."/>
            <person name="Schwarz E.M."/>
        </authorList>
    </citation>
    <scope>NUCLEOTIDE SEQUENCE [LARGE SCALE GENOMIC DNA]</scope>
    <source>
        <strain evidence="2 3">Aroian</strain>
        <tissue evidence="2">Whole animal</tissue>
    </source>
</reference>
<dbReference type="EMBL" id="JAVFWL010000001">
    <property type="protein sequence ID" value="KAK6725665.1"/>
    <property type="molecule type" value="Genomic_DNA"/>
</dbReference>
<dbReference type="Proteomes" id="UP001303046">
    <property type="component" value="Unassembled WGS sequence"/>
</dbReference>
<comment type="caution">
    <text evidence="2">The sequence shown here is derived from an EMBL/GenBank/DDBJ whole genome shotgun (WGS) entry which is preliminary data.</text>
</comment>
<evidence type="ECO:0000313" key="2">
    <source>
        <dbReference type="EMBL" id="KAK6725665.1"/>
    </source>
</evidence>
<feature type="compositionally biased region" description="Basic and acidic residues" evidence="1">
    <location>
        <begin position="344"/>
        <end position="361"/>
    </location>
</feature>
<evidence type="ECO:0000313" key="3">
    <source>
        <dbReference type="Proteomes" id="UP001303046"/>
    </source>
</evidence>
<proteinExistence type="predicted"/>
<keyword evidence="3" id="KW-1185">Reference proteome</keyword>
<gene>
    <name evidence="2" type="primary">Necator_chrI.g278</name>
    <name evidence="2" type="ORF">RB195_004157</name>
</gene>
<name>A0ABR1BID8_NECAM</name>
<sequence length="361" mass="40497">MITRHLRTHVRPDGSPVDISVPIAQLSLTPSISPVPANFGHTSPQSATAGDVRQLLNTVGGSLEVPSLSSGEKSAFLPTSARLLSPHSLSSVTPTSHSPVLSRQASISTISSCTVCALDEARIRDRPLIDFENHTLYCGDADERNVGGCAMGVRNDYNNLLEIPSQKAVIVGIDANAKMGLEQQSDGLGKWFYHMEQTSDNGNRLMDLCEQANLTIASTLERNHRRYQLAWQGTTPLKSEEQQKRKRPTLKLQFDFVLTKNIPLSDILISRAVWHVAFDFDHRSFLLSLKVETPPTSDDQYWITDQRVNDPDCFTKCIREEKRLRRLCRQLQRHRENGWTSTAKEFEKAPEVKEPRKGKAR</sequence>
<evidence type="ECO:0000256" key="1">
    <source>
        <dbReference type="SAM" id="MobiDB-lite"/>
    </source>
</evidence>
<feature type="region of interest" description="Disordered" evidence="1">
    <location>
        <begin position="339"/>
        <end position="361"/>
    </location>
</feature>
<evidence type="ECO:0008006" key="4">
    <source>
        <dbReference type="Google" id="ProtNLM"/>
    </source>
</evidence>
<protein>
    <recommendedName>
        <fullName evidence="4">Endonuclease/exonuclease/phosphatase family protein</fullName>
    </recommendedName>
</protein>
<organism evidence="2 3">
    <name type="scientific">Necator americanus</name>
    <name type="common">Human hookworm</name>
    <dbReference type="NCBI Taxonomy" id="51031"/>
    <lineage>
        <taxon>Eukaryota</taxon>
        <taxon>Metazoa</taxon>
        <taxon>Ecdysozoa</taxon>
        <taxon>Nematoda</taxon>
        <taxon>Chromadorea</taxon>
        <taxon>Rhabditida</taxon>
        <taxon>Rhabditina</taxon>
        <taxon>Rhabditomorpha</taxon>
        <taxon>Strongyloidea</taxon>
        <taxon>Ancylostomatidae</taxon>
        <taxon>Bunostominae</taxon>
        <taxon>Necator</taxon>
    </lineage>
</organism>